<sequence>MPDQFFINIALLAVGVSIGALLGETSRQQHDRALFREYINFMAESEQKNELLFREVIHFQTQKGASHEEEQE</sequence>
<proteinExistence type="predicted"/>
<dbReference type="EMBL" id="MG711467">
    <property type="protein sequence ID" value="AUV56830.1"/>
    <property type="molecule type" value="Genomic_DNA"/>
</dbReference>
<reference evidence="2 3" key="1">
    <citation type="submission" date="2017-12" db="EMBL/GenBank/DDBJ databases">
        <title>Phages infecting Faecalibacterium prausnitzii belong to novel viral genera that help decipher intestinal viromes.</title>
        <authorList>
            <person name="Petit M.-A."/>
            <person name="De Paepe M."/>
            <person name="Benevides L."/>
            <person name="Langella P."/>
        </authorList>
    </citation>
    <scope>NUCLEOTIDE SEQUENCE [LARGE SCALE GENOMIC DNA]</scope>
</reference>
<protein>
    <submittedName>
        <fullName evidence="2">Uncharacterized protein</fullName>
    </submittedName>
</protein>
<evidence type="ECO:0000313" key="3">
    <source>
        <dbReference type="Proteomes" id="UP000241620"/>
    </source>
</evidence>
<evidence type="ECO:0000256" key="1">
    <source>
        <dbReference type="SAM" id="Phobius"/>
    </source>
</evidence>
<dbReference type="RefSeq" id="YP_009797380.1">
    <property type="nucleotide sequence ID" value="NC_047914.1"/>
</dbReference>
<keyword evidence="3" id="KW-1185">Reference proteome</keyword>
<dbReference type="Proteomes" id="UP000241620">
    <property type="component" value="Segment"/>
</dbReference>
<accession>A0A2K9V457</accession>
<feature type="transmembrane region" description="Helical" evidence="1">
    <location>
        <begin position="6"/>
        <end position="23"/>
    </location>
</feature>
<name>A0A2K9V457_9CAUD</name>
<evidence type="ECO:0000313" key="2">
    <source>
        <dbReference type="EMBL" id="AUV56830.1"/>
    </source>
</evidence>
<keyword evidence="1" id="KW-0472">Membrane</keyword>
<organism evidence="2 3">
    <name type="scientific">Faecalibacterium phage FP_Taranis</name>
    <dbReference type="NCBI Taxonomy" id="2070186"/>
    <lineage>
        <taxon>Viruses</taxon>
        <taxon>Duplodnaviria</taxon>
        <taxon>Heunggongvirae</taxon>
        <taxon>Uroviricota</taxon>
        <taxon>Caudoviricetes</taxon>
        <taxon>Taranisvirus</taxon>
        <taxon>Taranisvirus taranis</taxon>
    </lineage>
</organism>
<keyword evidence="1" id="KW-1133">Transmembrane helix</keyword>
<dbReference type="KEGG" id="vg:54987794"/>
<keyword evidence="1" id="KW-0812">Transmembrane</keyword>
<dbReference type="GeneID" id="54987794"/>